<feature type="transmembrane region" description="Helical" evidence="7">
    <location>
        <begin position="311"/>
        <end position="331"/>
    </location>
</feature>
<dbReference type="RefSeq" id="WP_253877649.1">
    <property type="nucleotide sequence ID" value="NZ_BAABHM010000030.1"/>
</dbReference>
<keyword evidence="9" id="KW-1185">Reference proteome</keyword>
<feature type="region of interest" description="Disordered" evidence="6">
    <location>
        <begin position="404"/>
        <end position="426"/>
    </location>
</feature>
<dbReference type="EMBL" id="BAABHM010000030">
    <property type="protein sequence ID" value="GAA4719023.1"/>
    <property type="molecule type" value="Genomic_DNA"/>
</dbReference>
<feature type="transmembrane region" description="Helical" evidence="7">
    <location>
        <begin position="167"/>
        <end position="188"/>
    </location>
</feature>
<evidence type="ECO:0000256" key="5">
    <source>
        <dbReference type="ARBA" id="ARBA00023136"/>
    </source>
</evidence>
<dbReference type="Pfam" id="PF07690">
    <property type="entry name" value="MFS_1"/>
    <property type="match status" value="1"/>
</dbReference>
<dbReference type="Gene3D" id="1.20.1250.20">
    <property type="entry name" value="MFS general substrate transporter like domains"/>
    <property type="match status" value="1"/>
</dbReference>
<keyword evidence="2" id="KW-1003">Cell membrane</keyword>
<evidence type="ECO:0000313" key="8">
    <source>
        <dbReference type="EMBL" id="GAA4719023.1"/>
    </source>
</evidence>
<feature type="compositionally biased region" description="Low complexity" evidence="6">
    <location>
        <begin position="412"/>
        <end position="426"/>
    </location>
</feature>
<evidence type="ECO:0000313" key="9">
    <source>
        <dbReference type="Proteomes" id="UP001500843"/>
    </source>
</evidence>
<comment type="caution">
    <text evidence="8">The sequence shown here is derived from an EMBL/GenBank/DDBJ whole genome shotgun (WGS) entry which is preliminary data.</text>
</comment>
<feature type="transmembrane region" description="Helical" evidence="7">
    <location>
        <begin position="46"/>
        <end position="69"/>
    </location>
</feature>
<name>A0ABP8Y012_9MICO</name>
<evidence type="ECO:0000256" key="1">
    <source>
        <dbReference type="ARBA" id="ARBA00004651"/>
    </source>
</evidence>
<evidence type="ECO:0000256" key="3">
    <source>
        <dbReference type="ARBA" id="ARBA00022692"/>
    </source>
</evidence>
<keyword evidence="5 7" id="KW-0472">Membrane</keyword>
<feature type="transmembrane region" description="Helical" evidence="7">
    <location>
        <begin position="223"/>
        <end position="243"/>
    </location>
</feature>
<evidence type="ECO:0000256" key="6">
    <source>
        <dbReference type="SAM" id="MobiDB-lite"/>
    </source>
</evidence>
<reference evidence="9" key="1">
    <citation type="journal article" date="2019" name="Int. J. Syst. Evol. Microbiol.">
        <title>The Global Catalogue of Microorganisms (GCM) 10K type strain sequencing project: providing services to taxonomists for standard genome sequencing and annotation.</title>
        <authorList>
            <consortium name="The Broad Institute Genomics Platform"/>
            <consortium name="The Broad Institute Genome Sequencing Center for Infectious Disease"/>
            <person name="Wu L."/>
            <person name="Ma J."/>
        </authorList>
    </citation>
    <scope>NUCLEOTIDE SEQUENCE [LARGE SCALE GENOMIC DNA]</scope>
    <source>
        <strain evidence="9">JCM 17975</strain>
    </source>
</reference>
<evidence type="ECO:0000256" key="7">
    <source>
        <dbReference type="SAM" id="Phobius"/>
    </source>
</evidence>
<feature type="transmembrane region" description="Helical" evidence="7">
    <location>
        <begin position="376"/>
        <end position="397"/>
    </location>
</feature>
<feature type="transmembrane region" description="Helical" evidence="7">
    <location>
        <begin position="352"/>
        <end position="370"/>
    </location>
</feature>
<feature type="transmembrane region" description="Helical" evidence="7">
    <location>
        <begin position="76"/>
        <end position="95"/>
    </location>
</feature>
<comment type="subcellular location">
    <subcellularLocation>
        <location evidence="1">Cell membrane</location>
        <topology evidence="1">Multi-pass membrane protein</topology>
    </subcellularLocation>
</comment>
<dbReference type="CDD" id="cd06173">
    <property type="entry name" value="MFS_MefA_like"/>
    <property type="match status" value="1"/>
</dbReference>
<evidence type="ECO:0000256" key="2">
    <source>
        <dbReference type="ARBA" id="ARBA00022475"/>
    </source>
</evidence>
<feature type="transmembrane region" description="Helical" evidence="7">
    <location>
        <begin position="12"/>
        <end position="34"/>
    </location>
</feature>
<feature type="transmembrane region" description="Helical" evidence="7">
    <location>
        <begin position="286"/>
        <end position="305"/>
    </location>
</feature>
<dbReference type="InterPro" id="IPR011701">
    <property type="entry name" value="MFS"/>
</dbReference>
<organism evidence="8 9">
    <name type="scientific">Promicromonospora umidemergens</name>
    <dbReference type="NCBI Taxonomy" id="629679"/>
    <lineage>
        <taxon>Bacteria</taxon>
        <taxon>Bacillati</taxon>
        <taxon>Actinomycetota</taxon>
        <taxon>Actinomycetes</taxon>
        <taxon>Micrococcales</taxon>
        <taxon>Promicromonosporaceae</taxon>
        <taxon>Promicromonospora</taxon>
    </lineage>
</organism>
<dbReference type="InterPro" id="IPR036259">
    <property type="entry name" value="MFS_trans_sf"/>
</dbReference>
<keyword evidence="3 7" id="KW-0812">Transmembrane</keyword>
<accession>A0ABP8Y012</accession>
<gene>
    <name evidence="8" type="ORF">GCM10023198_48430</name>
</gene>
<proteinExistence type="predicted"/>
<evidence type="ECO:0000256" key="4">
    <source>
        <dbReference type="ARBA" id="ARBA00022989"/>
    </source>
</evidence>
<dbReference type="PANTHER" id="PTHR23513">
    <property type="entry name" value="INTEGRAL MEMBRANE EFFLUX PROTEIN-RELATED"/>
    <property type="match status" value="1"/>
</dbReference>
<dbReference type="Proteomes" id="UP001500843">
    <property type="component" value="Unassembled WGS sequence"/>
</dbReference>
<dbReference type="PANTHER" id="PTHR23513:SF6">
    <property type="entry name" value="MAJOR FACILITATOR SUPERFAMILY ASSOCIATED DOMAIN-CONTAINING PROTEIN"/>
    <property type="match status" value="1"/>
</dbReference>
<dbReference type="SUPFAM" id="SSF103473">
    <property type="entry name" value="MFS general substrate transporter"/>
    <property type="match status" value="1"/>
</dbReference>
<sequence length="426" mass="44418">MLRVLKYPTYRRLFTAQVVALVGTGLATVALGLVAYDLNPADAGGVLGTALAIKMVAYVVVAPLAAAAVARLPRKWVLIGSDALRLVVAASLPFVGEVWQVYVLIFVMQAASATFTPTFQSVIPDVLKDEDDYTVALSLSRLAYDLESILSPVFAAALLLLVPSSALFFGTAVGFAGSALLVAAAIIPRRGGEDAGERPQLPFGNRARRGAELFVRTAELRPILLLNLAVAAAGAFVLVQTVVIVRTTFGQDENVVPLLLAANGLGSIAAAIALPRVLRRLPERRVMLTGGVALTVAVGLAPLALGIAQPAWGLVAVGLLWFLVGLGWSTVETPVGRIIRRNVPAADLPDAFAAQFSLSHACWLITYPLAGWLGTTGLSATALVLTGVAGAATLAAARLWPTTEPARDTADDTTQQDTTSRDTAAG</sequence>
<keyword evidence="4 7" id="KW-1133">Transmembrane helix</keyword>
<protein>
    <submittedName>
        <fullName evidence="8">MFS transporter</fullName>
    </submittedName>
</protein>
<feature type="transmembrane region" description="Helical" evidence="7">
    <location>
        <begin position="255"/>
        <end position="274"/>
    </location>
</feature>